<accession>A0A563U3J0</accession>
<reference evidence="2 3" key="1">
    <citation type="submission" date="2019-07" db="EMBL/GenBank/DDBJ databases">
        <authorList>
            <person name="Kim J."/>
        </authorList>
    </citation>
    <scope>NUCLEOTIDE SEQUENCE [LARGE SCALE GENOMIC DNA]</scope>
    <source>
        <strain evidence="3">dk17</strain>
    </source>
</reference>
<dbReference type="PANTHER" id="PTHR47129:SF1">
    <property type="entry name" value="NMRA-LIKE DOMAIN-CONTAINING PROTEIN"/>
    <property type="match status" value="1"/>
</dbReference>
<dbReference type="Pfam" id="PF05368">
    <property type="entry name" value="NmrA"/>
    <property type="match status" value="1"/>
</dbReference>
<keyword evidence="3" id="KW-1185">Reference proteome</keyword>
<evidence type="ECO:0000259" key="1">
    <source>
        <dbReference type="Pfam" id="PF05368"/>
    </source>
</evidence>
<sequence length="291" mass="31768">MILVTGATGNLGKATINSLLNKGVPPNDITVLVRDKNKASELKLKGLQISVGDYQDIGSLMNAFKGIDKLLLISSSSDIIYRLRQHKNVIDAAKQSGVNHLIYTGFAMKDLKLSSMHKDVDYHAYTTDYLKQTGVPYTVMNNTMYADMVPIIGGKDILKNGISIPAEDGKVPFLPITEMAEALAAVLTTPGHEFKEYVIAAEKAYSFAEIAVMLSEITGASVTYNPVKLTSYVSQLVQLGVSQDDAEYISRYAVAMAKGEFEINKSDIQLLIGRSPIRLKDFLTSIYGTSK</sequence>
<dbReference type="OrthoDB" id="9780595at2"/>
<gene>
    <name evidence="2" type="ORF">FPZ43_16605</name>
</gene>
<protein>
    <submittedName>
        <fullName evidence="2">SDR family oxidoreductase</fullName>
    </submittedName>
</protein>
<name>A0A563U3J0_9SPHI</name>
<dbReference type="CDD" id="cd05269">
    <property type="entry name" value="TMR_SDR_a"/>
    <property type="match status" value="1"/>
</dbReference>
<evidence type="ECO:0000313" key="2">
    <source>
        <dbReference type="EMBL" id="TWR25900.1"/>
    </source>
</evidence>
<dbReference type="SUPFAM" id="SSF51735">
    <property type="entry name" value="NAD(P)-binding Rossmann-fold domains"/>
    <property type="match status" value="1"/>
</dbReference>
<dbReference type="EMBL" id="VOEJ01000008">
    <property type="protein sequence ID" value="TWR25900.1"/>
    <property type="molecule type" value="Genomic_DNA"/>
</dbReference>
<dbReference type="PANTHER" id="PTHR47129">
    <property type="entry name" value="QUINONE OXIDOREDUCTASE 2"/>
    <property type="match status" value="1"/>
</dbReference>
<comment type="caution">
    <text evidence="2">The sequence shown here is derived from an EMBL/GenBank/DDBJ whole genome shotgun (WGS) entry which is preliminary data.</text>
</comment>
<dbReference type="AlphaFoldDB" id="A0A563U3J0"/>
<evidence type="ECO:0000313" key="3">
    <source>
        <dbReference type="Proteomes" id="UP000320042"/>
    </source>
</evidence>
<dbReference type="Gene3D" id="3.90.25.10">
    <property type="entry name" value="UDP-galactose 4-epimerase, domain 1"/>
    <property type="match status" value="1"/>
</dbReference>
<dbReference type="InterPro" id="IPR008030">
    <property type="entry name" value="NmrA-like"/>
</dbReference>
<dbReference type="InterPro" id="IPR052718">
    <property type="entry name" value="NmrA-type_oxidoreductase"/>
</dbReference>
<dbReference type="Gene3D" id="3.40.50.720">
    <property type="entry name" value="NAD(P)-binding Rossmann-like Domain"/>
    <property type="match status" value="1"/>
</dbReference>
<dbReference type="InterPro" id="IPR036291">
    <property type="entry name" value="NAD(P)-bd_dom_sf"/>
</dbReference>
<dbReference type="RefSeq" id="WP_146383058.1">
    <property type="nucleotide sequence ID" value="NZ_VOEJ01000008.1"/>
</dbReference>
<proteinExistence type="predicted"/>
<dbReference type="Proteomes" id="UP000320042">
    <property type="component" value="Unassembled WGS sequence"/>
</dbReference>
<feature type="domain" description="NmrA-like" evidence="1">
    <location>
        <begin position="2"/>
        <end position="241"/>
    </location>
</feature>
<organism evidence="2 3">
    <name type="scientific">Mucilaginibacter pallidiroseus</name>
    <dbReference type="NCBI Taxonomy" id="2599295"/>
    <lineage>
        <taxon>Bacteria</taxon>
        <taxon>Pseudomonadati</taxon>
        <taxon>Bacteroidota</taxon>
        <taxon>Sphingobacteriia</taxon>
        <taxon>Sphingobacteriales</taxon>
        <taxon>Sphingobacteriaceae</taxon>
        <taxon>Mucilaginibacter</taxon>
    </lineage>
</organism>